<protein>
    <submittedName>
        <fullName evidence="1">Uncharacterized protein</fullName>
    </submittedName>
</protein>
<evidence type="ECO:0000313" key="1">
    <source>
        <dbReference type="EMBL" id="OGY12540.1"/>
    </source>
</evidence>
<dbReference type="Proteomes" id="UP000178659">
    <property type="component" value="Unassembled WGS sequence"/>
</dbReference>
<reference evidence="1 2" key="1">
    <citation type="journal article" date="2016" name="Nat. Commun.">
        <title>Thousands of microbial genomes shed light on interconnected biogeochemical processes in an aquifer system.</title>
        <authorList>
            <person name="Anantharaman K."/>
            <person name="Brown C.T."/>
            <person name="Hug L.A."/>
            <person name="Sharon I."/>
            <person name="Castelle C.J."/>
            <person name="Probst A.J."/>
            <person name="Thomas B.C."/>
            <person name="Singh A."/>
            <person name="Wilkins M.J."/>
            <person name="Karaoz U."/>
            <person name="Brodie E.L."/>
            <person name="Williams K.H."/>
            <person name="Hubbard S.S."/>
            <person name="Banfield J.F."/>
        </authorList>
    </citation>
    <scope>NUCLEOTIDE SEQUENCE [LARGE SCALE GENOMIC DNA]</scope>
</reference>
<name>A0A1G1VAV1_9BACT</name>
<dbReference type="EMBL" id="MHCC01000027">
    <property type="protein sequence ID" value="OGY12540.1"/>
    <property type="molecule type" value="Genomic_DNA"/>
</dbReference>
<evidence type="ECO:0000313" key="2">
    <source>
        <dbReference type="Proteomes" id="UP000178659"/>
    </source>
</evidence>
<proteinExistence type="predicted"/>
<accession>A0A1G1VAV1</accession>
<organism evidence="1 2">
    <name type="scientific">Candidatus Blackburnbacteria bacterium RIFCSPLOWO2_01_FULL_40_20</name>
    <dbReference type="NCBI Taxonomy" id="1797519"/>
    <lineage>
        <taxon>Bacteria</taxon>
        <taxon>Candidatus Blackburniibacteriota</taxon>
    </lineage>
</organism>
<comment type="caution">
    <text evidence="1">The sequence shown here is derived from an EMBL/GenBank/DDBJ whole genome shotgun (WGS) entry which is preliminary data.</text>
</comment>
<sequence>MSKEQKRKENLPYTDKTLAPLRSVLGNSDYLITATRSHQVVLCKSTYFRNDYQLPDNAICVVIGKPGTSPSGQNDEYDEAIVILFSENPVTKIYVKTKEPQVTKPDKKHLVNRKNNTGRPKYDFYAVPPGEDAIKIIEQVTNFVQKHSFTSPSFPH</sequence>
<dbReference type="AlphaFoldDB" id="A0A1G1VAV1"/>
<gene>
    <name evidence="1" type="ORF">A3A77_01040</name>
</gene>